<dbReference type="PANTHER" id="PTHR30081:SF1">
    <property type="entry name" value="PROTEIN TRANSLOCASE SUBUNIT SECD"/>
    <property type="match status" value="1"/>
</dbReference>
<evidence type="ECO:0000256" key="6">
    <source>
        <dbReference type="ARBA" id="ARBA00022989"/>
    </source>
</evidence>
<keyword evidence="5 9" id="KW-0653">Protein transport</keyword>
<dbReference type="PANTHER" id="PTHR30081">
    <property type="entry name" value="PROTEIN-EXPORT MEMBRANE PROTEIN SEC"/>
    <property type="match status" value="1"/>
</dbReference>
<keyword evidence="3 9" id="KW-1003">Cell membrane</keyword>
<dbReference type="GO" id="GO:0043952">
    <property type="term" value="P:protein transport by the Sec complex"/>
    <property type="evidence" value="ECO:0007669"/>
    <property type="project" value="UniProtKB-UniRule"/>
</dbReference>
<keyword evidence="2 9" id="KW-0813">Transport</keyword>
<comment type="subunit">
    <text evidence="9">Forms a complex with SecF. Part of the essential Sec protein translocation apparatus which comprises SecA, SecYEG and auxiliary proteins SecDF-YajC and YidC.</text>
</comment>
<dbReference type="GO" id="GO:0015450">
    <property type="term" value="F:protein-transporting ATPase activity"/>
    <property type="evidence" value="ECO:0007669"/>
    <property type="project" value="InterPro"/>
</dbReference>
<dbReference type="Gene3D" id="1.20.1640.10">
    <property type="entry name" value="Multidrug efflux transporter AcrB transmembrane domain"/>
    <property type="match status" value="1"/>
</dbReference>
<comment type="similarity">
    <text evidence="9">Belongs to the SecD/SecF family. SecD subfamily.</text>
</comment>
<dbReference type="GO" id="GO:0065002">
    <property type="term" value="P:intracellular protein transmembrane transport"/>
    <property type="evidence" value="ECO:0007669"/>
    <property type="project" value="UniProtKB-UniRule"/>
</dbReference>
<keyword evidence="7 9" id="KW-0811">Translocation</keyword>
<dbReference type="InterPro" id="IPR054384">
    <property type="entry name" value="SecDF_P1_head"/>
</dbReference>
<evidence type="ECO:0000313" key="14">
    <source>
        <dbReference type="Proteomes" id="UP000273675"/>
    </source>
</evidence>
<dbReference type="NCBIfam" id="TIGR00916">
    <property type="entry name" value="2A0604s01"/>
    <property type="match status" value="1"/>
</dbReference>
<feature type="transmembrane region" description="Helical" evidence="9">
    <location>
        <begin position="442"/>
        <end position="464"/>
    </location>
</feature>
<evidence type="ECO:0000256" key="7">
    <source>
        <dbReference type="ARBA" id="ARBA00023010"/>
    </source>
</evidence>
<dbReference type="EMBL" id="RBIM01000003">
    <property type="protein sequence ID" value="RKR00103.1"/>
    <property type="molecule type" value="Genomic_DNA"/>
</dbReference>
<feature type="domain" description="Protein export membrane protein SecD/SecF C-terminal" evidence="10">
    <location>
        <begin position="374"/>
        <end position="538"/>
    </location>
</feature>
<dbReference type="InterPro" id="IPR022813">
    <property type="entry name" value="SecD/SecF_arch_bac"/>
</dbReference>
<reference evidence="13 14" key="1">
    <citation type="submission" date="2018-10" db="EMBL/GenBank/DDBJ databases">
        <title>Genomic Encyclopedia of Type Strains, Phase IV (KMG-IV): sequencing the most valuable type-strain genomes for metagenomic binning, comparative biology and taxonomic classification.</title>
        <authorList>
            <person name="Goeker M."/>
        </authorList>
    </citation>
    <scope>NUCLEOTIDE SEQUENCE [LARGE SCALE GENOMIC DNA]</scope>
    <source>
        <strain evidence="13 14">DSM 4734</strain>
    </source>
</reference>
<feature type="domain" description="Protein translocase subunit SecDF P1" evidence="11">
    <location>
        <begin position="178"/>
        <end position="237"/>
    </location>
</feature>
<protein>
    <recommendedName>
        <fullName evidence="9">Protein translocase subunit SecD</fullName>
    </recommendedName>
</protein>
<comment type="function">
    <text evidence="9">Part of the Sec protein translocase complex. Interacts with the SecYEG preprotein conducting channel. SecDF uses the proton motive force (PMF) to complete protein translocation after the ATP-dependent function of SecA.</text>
</comment>
<dbReference type="OrthoDB" id="9805019at2"/>
<feature type="domain" description="SecDF P1 head subdomain" evidence="12">
    <location>
        <begin position="263"/>
        <end position="368"/>
    </location>
</feature>
<dbReference type="Pfam" id="PF07549">
    <property type="entry name" value="Sec_GG"/>
    <property type="match status" value="1"/>
</dbReference>
<keyword evidence="8 9" id="KW-0472">Membrane</keyword>
<dbReference type="InterPro" id="IPR022646">
    <property type="entry name" value="SecD/SecF_CS"/>
</dbReference>
<feature type="transmembrane region" description="Helical" evidence="9">
    <location>
        <begin position="485"/>
        <end position="507"/>
    </location>
</feature>
<evidence type="ECO:0000256" key="9">
    <source>
        <dbReference type="HAMAP-Rule" id="MF_01463"/>
    </source>
</evidence>
<organism evidence="13 14">
    <name type="scientific">Maricaulis maris</name>
    <dbReference type="NCBI Taxonomy" id="74318"/>
    <lineage>
        <taxon>Bacteria</taxon>
        <taxon>Pseudomonadati</taxon>
        <taxon>Pseudomonadota</taxon>
        <taxon>Alphaproteobacteria</taxon>
        <taxon>Maricaulales</taxon>
        <taxon>Maricaulaceae</taxon>
        <taxon>Maricaulis</taxon>
    </lineage>
</organism>
<keyword evidence="4 9" id="KW-0812">Transmembrane</keyword>
<dbReference type="SUPFAM" id="SSF82866">
    <property type="entry name" value="Multidrug efflux transporter AcrB transmembrane domain"/>
    <property type="match status" value="1"/>
</dbReference>
<dbReference type="InterPro" id="IPR048631">
    <property type="entry name" value="SecD_1st"/>
</dbReference>
<gene>
    <name evidence="9" type="primary">secD</name>
    <name evidence="13" type="ORF">C7435_1301</name>
</gene>
<dbReference type="RefSeq" id="WP_121210494.1">
    <property type="nucleotide sequence ID" value="NZ_RBIM01000003.1"/>
</dbReference>
<proteinExistence type="inferred from homology"/>
<feature type="transmembrane region" description="Helical" evidence="9">
    <location>
        <begin position="418"/>
        <end position="436"/>
    </location>
</feature>
<evidence type="ECO:0000259" key="10">
    <source>
        <dbReference type="Pfam" id="PF02355"/>
    </source>
</evidence>
<evidence type="ECO:0000259" key="11">
    <source>
        <dbReference type="Pfam" id="PF21760"/>
    </source>
</evidence>
<feature type="transmembrane region" description="Helical" evidence="9">
    <location>
        <begin position="392"/>
        <end position="411"/>
    </location>
</feature>
<comment type="caution">
    <text evidence="13">The sequence shown here is derived from an EMBL/GenBank/DDBJ whole genome shotgun (WGS) entry which is preliminary data.</text>
</comment>
<name>A0A495DCW1_9PROT</name>
<feature type="transmembrane region" description="Helical" evidence="9">
    <location>
        <begin position="513"/>
        <end position="541"/>
    </location>
</feature>
<evidence type="ECO:0000313" key="13">
    <source>
        <dbReference type="EMBL" id="RKR00103.1"/>
    </source>
</evidence>
<keyword evidence="6 9" id="KW-1133">Transmembrane helix</keyword>
<dbReference type="HAMAP" id="MF_01463_B">
    <property type="entry name" value="SecD_B"/>
    <property type="match status" value="1"/>
</dbReference>
<dbReference type="GO" id="GO:0005886">
    <property type="term" value="C:plasma membrane"/>
    <property type="evidence" value="ECO:0007669"/>
    <property type="project" value="UniProtKB-SubCell"/>
</dbReference>
<evidence type="ECO:0000256" key="1">
    <source>
        <dbReference type="ARBA" id="ARBA00004651"/>
    </source>
</evidence>
<comment type="subcellular location">
    <subcellularLocation>
        <location evidence="1 9">Cell membrane</location>
        <topology evidence="1 9">Multi-pass membrane protein</topology>
    </subcellularLocation>
</comment>
<evidence type="ECO:0000256" key="8">
    <source>
        <dbReference type="ARBA" id="ARBA00023136"/>
    </source>
</evidence>
<dbReference type="Gene3D" id="3.30.70.3400">
    <property type="match status" value="2"/>
</dbReference>
<dbReference type="Pfam" id="PF02355">
    <property type="entry name" value="SecD_SecF_C"/>
    <property type="match status" value="1"/>
</dbReference>
<dbReference type="Pfam" id="PF21760">
    <property type="entry name" value="SecD_1st"/>
    <property type="match status" value="1"/>
</dbReference>
<evidence type="ECO:0000256" key="4">
    <source>
        <dbReference type="ARBA" id="ARBA00022692"/>
    </source>
</evidence>
<dbReference type="Gene3D" id="3.30.1360.200">
    <property type="match status" value="1"/>
</dbReference>
<sequence length="551" mass="59031">MLHFGRWKLLSIFLITLLGVMYTIPNFVPETDRYTINEADGTATPKGIWRYIPSGTINLGLDLQGGSHIVFEVDMDEVRDAQLEALASDIRTSLREAPPVLARSVAVIGDEVVVLLVRPEDRATALERVRALNTPVTTGVGQVGLANMYDIAADPSDLSAIRISVTAQQYEAIRNRTLEQSITVIRRRLDGLGTTDPTIARSGDRRVLVQVPGADDPQEIIDLVATQAAMSFHLVDESVDPGPNGQARTPPGVSIYTMADTGGTAWLAVETRQRLTGENLNSAYVTSHPNYVGPVVGFRLDTQGALIFGELTRVNRGRRFAIVLDDEIITAPTINEPILSGSGVIGGGYTYESANQLVILLNAGALPATLTPVEQRVVTASLGRDQIESGQLAVMIGFGLVIVFMVAMYGVFGVFSTVALLVNVFLILGGLSGLGMTLTLPGIAGIILTIGMAVDANVLIYERIREEVKNNRTPVQAIQAGYERALAAILDANITTFIAAAVLYMLGAGPVRGFAVTLGVGILTSVFTAFVVSRLLAVVWLRAFKPKKLPL</sequence>
<evidence type="ECO:0000256" key="5">
    <source>
        <dbReference type="ARBA" id="ARBA00022927"/>
    </source>
</evidence>
<dbReference type="InterPro" id="IPR005791">
    <property type="entry name" value="SecD"/>
</dbReference>
<accession>A0A495DCW1</accession>
<dbReference type="Pfam" id="PF22599">
    <property type="entry name" value="SecDF_P1_head"/>
    <property type="match status" value="1"/>
</dbReference>
<dbReference type="Proteomes" id="UP000273675">
    <property type="component" value="Unassembled WGS sequence"/>
</dbReference>
<dbReference type="InterPro" id="IPR048634">
    <property type="entry name" value="SecD_SecF_C"/>
</dbReference>
<dbReference type="AlphaFoldDB" id="A0A495DCW1"/>
<comment type="caution">
    <text evidence="9">Lacks conserved residue(s) required for the propagation of feature annotation.</text>
</comment>
<evidence type="ECO:0000256" key="2">
    <source>
        <dbReference type="ARBA" id="ARBA00022448"/>
    </source>
</evidence>
<dbReference type="FunFam" id="1.20.1640.10:FF:000004">
    <property type="entry name" value="Protein translocase subunit SecD"/>
    <property type="match status" value="1"/>
</dbReference>
<dbReference type="GO" id="GO:0006605">
    <property type="term" value="P:protein targeting"/>
    <property type="evidence" value="ECO:0007669"/>
    <property type="project" value="UniProtKB-UniRule"/>
</dbReference>
<dbReference type="InterPro" id="IPR055344">
    <property type="entry name" value="SecD_SecF_C_bact"/>
</dbReference>
<dbReference type="NCBIfam" id="TIGR01129">
    <property type="entry name" value="secD"/>
    <property type="match status" value="1"/>
</dbReference>
<evidence type="ECO:0000256" key="3">
    <source>
        <dbReference type="ARBA" id="ARBA00022475"/>
    </source>
</evidence>
<evidence type="ECO:0000259" key="12">
    <source>
        <dbReference type="Pfam" id="PF22599"/>
    </source>
</evidence>